<dbReference type="OrthoDB" id="9816277at2"/>
<sequence>MNSRKRKEINKFSEQLSEILELTPPIDVYELVKKLDGDIVYAEDADGKEAKIEKCENEDYNFRITLPHNTSPLRDRFTIAHEIGHLFLHMGYLVDEDKWESTPTYKDSAYYRSGHSEEEYEANEFAASLLMPQKEFFEICRKNKKNNIYNITSIADYFETSTDAAKNRGRWLGLFSWE</sequence>
<dbReference type="KEGG" id="rst:ATY39_13855"/>
<proteinExistence type="predicted"/>
<dbReference type="InterPro" id="IPR010359">
    <property type="entry name" value="IrrE_HExxH"/>
</dbReference>
<organism evidence="2 3">
    <name type="scientific">Rummeliibacillus stabekisii</name>
    <dbReference type="NCBI Taxonomy" id="241244"/>
    <lineage>
        <taxon>Bacteria</taxon>
        <taxon>Bacillati</taxon>
        <taxon>Bacillota</taxon>
        <taxon>Bacilli</taxon>
        <taxon>Bacillales</taxon>
        <taxon>Caryophanaceae</taxon>
        <taxon>Rummeliibacillus</taxon>
    </lineage>
</organism>
<dbReference type="PANTHER" id="PTHR43236:SF1">
    <property type="entry name" value="BLL7220 PROTEIN"/>
    <property type="match status" value="1"/>
</dbReference>
<keyword evidence="3" id="KW-1185">Reference proteome</keyword>
<evidence type="ECO:0000259" key="1">
    <source>
        <dbReference type="Pfam" id="PF06114"/>
    </source>
</evidence>
<gene>
    <name evidence="2" type="ORF">ATY39_13855</name>
</gene>
<dbReference type="Gene3D" id="1.10.10.2910">
    <property type="match status" value="1"/>
</dbReference>
<accession>A0A143HF76</accession>
<reference evidence="2 3" key="1">
    <citation type="journal article" date="2016" name="Genome Announc.">
        <title>Whole-Genome Sequence of Rummeliibacillus stabekisii Strain PP9 Isolated from Antarctic Soil.</title>
        <authorList>
            <person name="da Mota F.F."/>
            <person name="Vollu R.E."/>
            <person name="Jurelevicius D."/>
            <person name="Seldin L."/>
        </authorList>
    </citation>
    <scope>NUCLEOTIDE SEQUENCE [LARGE SCALE GENOMIC DNA]</scope>
    <source>
        <strain evidence="2 3">PP9</strain>
    </source>
</reference>
<dbReference type="RefSeq" id="WP_066790726.1">
    <property type="nucleotide sequence ID" value="NZ_CP014806.1"/>
</dbReference>
<reference evidence="3" key="2">
    <citation type="submission" date="2016-03" db="EMBL/GenBank/DDBJ databases">
        <authorList>
            <person name="Seldin L."/>
        </authorList>
    </citation>
    <scope>NUCLEOTIDE SEQUENCE [LARGE SCALE GENOMIC DNA]</scope>
    <source>
        <strain evidence="3">PP9</strain>
    </source>
</reference>
<dbReference type="EMBL" id="CP014806">
    <property type="protein sequence ID" value="AMX00398.1"/>
    <property type="molecule type" value="Genomic_DNA"/>
</dbReference>
<evidence type="ECO:0000313" key="3">
    <source>
        <dbReference type="Proteomes" id="UP000076021"/>
    </source>
</evidence>
<dbReference type="AlphaFoldDB" id="A0A143HF76"/>
<evidence type="ECO:0000313" key="2">
    <source>
        <dbReference type="EMBL" id="AMX00398.1"/>
    </source>
</evidence>
<dbReference type="InterPro" id="IPR052345">
    <property type="entry name" value="Rad_response_metalloprotease"/>
</dbReference>
<protein>
    <recommendedName>
        <fullName evidence="1">IrrE N-terminal-like domain-containing protein</fullName>
    </recommendedName>
</protein>
<dbReference type="STRING" id="241244.ATY39_13855"/>
<name>A0A143HF76_9BACL</name>
<dbReference type="Pfam" id="PF06114">
    <property type="entry name" value="Peptidase_M78"/>
    <property type="match status" value="1"/>
</dbReference>
<feature type="domain" description="IrrE N-terminal-like" evidence="1">
    <location>
        <begin position="61"/>
        <end position="168"/>
    </location>
</feature>
<dbReference type="Proteomes" id="UP000076021">
    <property type="component" value="Chromosome"/>
</dbReference>
<dbReference type="PANTHER" id="PTHR43236">
    <property type="entry name" value="ANTITOXIN HIGA1"/>
    <property type="match status" value="1"/>
</dbReference>